<organism evidence="1">
    <name type="scientific">marine metagenome</name>
    <dbReference type="NCBI Taxonomy" id="408172"/>
    <lineage>
        <taxon>unclassified sequences</taxon>
        <taxon>metagenomes</taxon>
        <taxon>ecological metagenomes</taxon>
    </lineage>
</organism>
<dbReference type="SUPFAM" id="SSF51735">
    <property type="entry name" value="NAD(P)-binding Rossmann-fold domains"/>
    <property type="match status" value="1"/>
</dbReference>
<proteinExistence type="predicted"/>
<dbReference type="EMBL" id="UINC01221732">
    <property type="protein sequence ID" value="SVE50184.1"/>
    <property type="molecule type" value="Genomic_DNA"/>
</dbReference>
<evidence type="ECO:0008006" key="2">
    <source>
        <dbReference type="Google" id="ProtNLM"/>
    </source>
</evidence>
<gene>
    <name evidence="1" type="ORF">METZ01_LOCUS503038</name>
</gene>
<reference evidence="1" key="1">
    <citation type="submission" date="2018-05" db="EMBL/GenBank/DDBJ databases">
        <authorList>
            <person name="Lanie J.A."/>
            <person name="Ng W.-L."/>
            <person name="Kazmierczak K.M."/>
            <person name="Andrzejewski T.M."/>
            <person name="Davidsen T.M."/>
            <person name="Wayne K.J."/>
            <person name="Tettelin H."/>
            <person name="Glass J.I."/>
            <person name="Rusch D."/>
            <person name="Podicherti R."/>
            <person name="Tsui H.-C.T."/>
            <person name="Winkler M.E."/>
        </authorList>
    </citation>
    <scope>NUCLEOTIDE SEQUENCE</scope>
</reference>
<protein>
    <recommendedName>
        <fullName evidence="2">NAD-dependent epimerase/dehydratase domain-containing protein</fullName>
    </recommendedName>
</protein>
<dbReference type="Gene3D" id="3.40.50.720">
    <property type="entry name" value="NAD(P)-binding Rossmann-like Domain"/>
    <property type="match status" value="1"/>
</dbReference>
<dbReference type="AlphaFoldDB" id="A0A383E0S8"/>
<feature type="non-terminal residue" evidence="1">
    <location>
        <position position="65"/>
    </location>
</feature>
<dbReference type="InterPro" id="IPR036291">
    <property type="entry name" value="NAD(P)-bd_dom_sf"/>
</dbReference>
<evidence type="ECO:0000313" key="1">
    <source>
        <dbReference type="EMBL" id="SVE50184.1"/>
    </source>
</evidence>
<accession>A0A383E0S8</accession>
<sequence length="65" mass="7408">MNLLITGSCGHIGSYIAENVYKIKKIKKTIAVDNLKSNRFCSLFDLKKNNNLKFFLRDVSNLNSL</sequence>
<name>A0A383E0S8_9ZZZZ</name>